<dbReference type="EMBL" id="CP064954">
    <property type="protein sequence ID" value="QPK79348.1"/>
    <property type="molecule type" value="Genomic_DNA"/>
</dbReference>
<dbReference type="AlphaFoldDB" id="A0A7T0PA09"/>
<reference evidence="2 3" key="1">
    <citation type="submission" date="2020-11" db="EMBL/GenBank/DDBJ databases">
        <title>Corynebacterium sp. ZJ-599.</title>
        <authorList>
            <person name="Zhou J."/>
        </authorList>
    </citation>
    <scope>NUCLEOTIDE SEQUENCE [LARGE SCALE GENOMIC DNA]</scope>
    <source>
        <strain evidence="2 3">ZJ-599</strain>
    </source>
</reference>
<keyword evidence="3" id="KW-1185">Reference proteome</keyword>
<dbReference type="InterPro" id="IPR025338">
    <property type="entry name" value="DUF4244"/>
</dbReference>
<keyword evidence="1" id="KW-0812">Transmembrane</keyword>
<gene>
    <name evidence="2" type="ORF">G7Y31_01070</name>
</gene>
<accession>A0A7T0PA09</accession>
<name>A0A7T0PA09_9CORY</name>
<sequence>MNNTAVHCDVSHCEEPTVQAALTQQPAPAKQAKANHLQRLGTRLGSALSDERGMTTVEYALCAVAAAALAGILIAVVNGGAVSEAFQSIITDALNNRPG</sequence>
<dbReference type="Pfam" id="PF14029">
    <property type="entry name" value="DUF4244"/>
    <property type="match status" value="1"/>
</dbReference>
<dbReference type="Proteomes" id="UP000594681">
    <property type="component" value="Chromosome"/>
</dbReference>
<organism evidence="2 3">
    <name type="scientific">Corynebacterium lizhenjunii</name>
    <dbReference type="NCBI Taxonomy" id="2709394"/>
    <lineage>
        <taxon>Bacteria</taxon>
        <taxon>Bacillati</taxon>
        <taxon>Actinomycetota</taxon>
        <taxon>Actinomycetes</taxon>
        <taxon>Mycobacteriales</taxon>
        <taxon>Corynebacteriaceae</taxon>
        <taxon>Corynebacterium</taxon>
    </lineage>
</organism>
<dbReference type="KEGG" id="cliz:G7Y31_01070"/>
<evidence type="ECO:0000313" key="3">
    <source>
        <dbReference type="Proteomes" id="UP000594681"/>
    </source>
</evidence>
<keyword evidence="1" id="KW-1133">Transmembrane helix</keyword>
<feature type="transmembrane region" description="Helical" evidence="1">
    <location>
        <begin position="59"/>
        <end position="77"/>
    </location>
</feature>
<evidence type="ECO:0000313" key="2">
    <source>
        <dbReference type="EMBL" id="QPK79348.1"/>
    </source>
</evidence>
<evidence type="ECO:0000256" key="1">
    <source>
        <dbReference type="SAM" id="Phobius"/>
    </source>
</evidence>
<keyword evidence="1" id="KW-0472">Membrane</keyword>
<proteinExistence type="predicted"/>
<protein>
    <submittedName>
        <fullName evidence="2">DUF4244 domain-containing protein</fullName>
    </submittedName>
</protein>